<organism evidence="5 6">
    <name type="scientific">Gossypium aridum</name>
    <name type="common">American cotton</name>
    <name type="synonym">Erioxylum aridum</name>
    <dbReference type="NCBI Taxonomy" id="34290"/>
    <lineage>
        <taxon>Eukaryota</taxon>
        <taxon>Viridiplantae</taxon>
        <taxon>Streptophyta</taxon>
        <taxon>Embryophyta</taxon>
        <taxon>Tracheophyta</taxon>
        <taxon>Spermatophyta</taxon>
        <taxon>Magnoliopsida</taxon>
        <taxon>eudicotyledons</taxon>
        <taxon>Gunneridae</taxon>
        <taxon>Pentapetalae</taxon>
        <taxon>rosids</taxon>
        <taxon>malvids</taxon>
        <taxon>Malvales</taxon>
        <taxon>Malvaceae</taxon>
        <taxon>Malvoideae</taxon>
        <taxon>Gossypium</taxon>
    </lineage>
</organism>
<name>A0A7J8Y0U7_GOSAI</name>
<feature type="domain" description="Kinesin motor" evidence="4">
    <location>
        <begin position="395"/>
        <end position="473"/>
    </location>
</feature>
<dbReference type="InterPro" id="IPR027640">
    <property type="entry name" value="Kinesin-like_fam"/>
</dbReference>
<protein>
    <recommendedName>
        <fullName evidence="4">Kinesin motor domain-containing protein</fullName>
    </recommendedName>
</protein>
<reference evidence="5 6" key="1">
    <citation type="journal article" date="2019" name="Genome Biol. Evol.">
        <title>Insights into the evolution of the New World diploid cottons (Gossypium, subgenus Houzingenia) based on genome sequencing.</title>
        <authorList>
            <person name="Grover C.E."/>
            <person name="Arick M.A. 2nd"/>
            <person name="Thrash A."/>
            <person name="Conover J.L."/>
            <person name="Sanders W.S."/>
            <person name="Peterson D.G."/>
            <person name="Frelichowski J.E."/>
            <person name="Scheffler J.A."/>
            <person name="Scheffler B.E."/>
            <person name="Wendel J.F."/>
        </authorList>
    </citation>
    <scope>NUCLEOTIDE SEQUENCE [LARGE SCALE GENOMIC DNA]</scope>
    <source>
        <strain evidence="5">185</strain>
        <tissue evidence="5">Leaf</tissue>
    </source>
</reference>
<sequence length="473" mass="54440">MIGTPNNGRLRLAFSLVNGSQDLGPDSTPVSHAGSECGAIEFTREDVEALVSEKMKSKNKFNYKERCENMMEYIKRLRLCIRWFQELEGEYAFEQEKLRSALELTERRCYEMEMALKNKDEEMNLIILELRNSLASLQEQLVKEESEKKAAMDSLVKEKEARDSIERTKASLSEELDKVRAELDSANQRIASINDMYKLLQEYNSSLQIYNSKLQTDVTAAHETIKRGEKERLAAVENLHNLRGEHKSLQDQLTSSIASQDGVMKQKDALLNEVACLRMELHQIKDDRDQYQQQAQSLAVEASKYKELATNSSGLEEKCLSQGNQIQILHDQLAVAERKLQMSDTFALEKRKEFEEQKEIIEELHKCLEDAEFKLIEGEKLRKKLHNTILELKGNIRVFCRVRPQLANDSSSNHGKVFSYPTVMEYLDCSIDMTHNGQKHSFIFDKVFMPDVSQEEVFVEISQLVQSALDGYK</sequence>
<evidence type="ECO:0000256" key="2">
    <source>
        <dbReference type="PROSITE-ProRule" id="PRU00283"/>
    </source>
</evidence>
<evidence type="ECO:0000313" key="5">
    <source>
        <dbReference type="EMBL" id="MBA0693188.1"/>
    </source>
</evidence>
<evidence type="ECO:0000256" key="3">
    <source>
        <dbReference type="SAM" id="Coils"/>
    </source>
</evidence>
<accession>A0A7J8Y0U7</accession>
<dbReference type="InterPro" id="IPR001752">
    <property type="entry name" value="Kinesin_motor_dom"/>
</dbReference>
<gene>
    <name evidence="5" type="ORF">Goari_010688</name>
</gene>
<dbReference type="EMBL" id="JABFAA010000009">
    <property type="protein sequence ID" value="MBA0693188.1"/>
    <property type="molecule type" value="Genomic_DNA"/>
</dbReference>
<evidence type="ECO:0000256" key="1">
    <source>
        <dbReference type="ARBA" id="ARBA00023175"/>
    </source>
</evidence>
<comment type="caution">
    <text evidence="5">The sequence shown here is derived from an EMBL/GenBank/DDBJ whole genome shotgun (WGS) entry which is preliminary data.</text>
</comment>
<dbReference type="InterPro" id="IPR036961">
    <property type="entry name" value="Kinesin_motor_dom_sf"/>
</dbReference>
<dbReference type="Proteomes" id="UP000593577">
    <property type="component" value="Unassembled WGS sequence"/>
</dbReference>
<dbReference type="PANTHER" id="PTHR47972:SF46">
    <property type="entry name" value="KINESIN-LIKE PROTEIN"/>
    <property type="match status" value="1"/>
</dbReference>
<feature type="coiled-coil region" evidence="3">
    <location>
        <begin position="84"/>
        <end position="196"/>
    </location>
</feature>
<keyword evidence="6" id="KW-1185">Reference proteome</keyword>
<comment type="caution">
    <text evidence="2">Lacks conserved residue(s) required for the propagation of feature annotation.</text>
</comment>
<dbReference type="InterPro" id="IPR027417">
    <property type="entry name" value="P-loop_NTPase"/>
</dbReference>
<keyword evidence="3" id="KW-0175">Coiled coil</keyword>
<dbReference type="InterPro" id="IPR031852">
    <property type="entry name" value="Vik1/Cik1_MT-bd"/>
</dbReference>
<dbReference type="PANTHER" id="PTHR47972">
    <property type="entry name" value="KINESIN-LIKE PROTEIN KLP-3"/>
    <property type="match status" value="1"/>
</dbReference>
<dbReference type="GO" id="GO:0007018">
    <property type="term" value="P:microtubule-based movement"/>
    <property type="evidence" value="ECO:0007669"/>
    <property type="project" value="InterPro"/>
</dbReference>
<dbReference type="GO" id="GO:0008017">
    <property type="term" value="F:microtubule binding"/>
    <property type="evidence" value="ECO:0007669"/>
    <property type="project" value="InterPro"/>
</dbReference>
<dbReference type="Pfam" id="PF16796">
    <property type="entry name" value="Microtub_bd"/>
    <property type="match status" value="1"/>
</dbReference>
<evidence type="ECO:0000313" key="6">
    <source>
        <dbReference type="Proteomes" id="UP000593577"/>
    </source>
</evidence>
<dbReference type="AlphaFoldDB" id="A0A7J8Y0U7"/>
<dbReference type="GO" id="GO:0005524">
    <property type="term" value="F:ATP binding"/>
    <property type="evidence" value="ECO:0007669"/>
    <property type="project" value="InterPro"/>
</dbReference>
<dbReference type="GO" id="GO:0003777">
    <property type="term" value="F:microtubule motor activity"/>
    <property type="evidence" value="ECO:0007669"/>
    <property type="project" value="InterPro"/>
</dbReference>
<evidence type="ECO:0000259" key="4">
    <source>
        <dbReference type="PROSITE" id="PS50067"/>
    </source>
</evidence>
<feature type="coiled-coil region" evidence="3">
    <location>
        <begin position="267"/>
        <end position="308"/>
    </location>
</feature>
<comment type="similarity">
    <text evidence="2">Belongs to the TRAFAC class myosin-kinesin ATPase superfamily. Kinesin family.</text>
</comment>
<dbReference type="SUPFAM" id="SSF52540">
    <property type="entry name" value="P-loop containing nucleoside triphosphate hydrolases"/>
    <property type="match status" value="1"/>
</dbReference>
<keyword evidence="1" id="KW-0505">Motor protein</keyword>
<feature type="non-terminal residue" evidence="5">
    <location>
        <position position="1"/>
    </location>
</feature>
<dbReference type="Gene3D" id="3.40.850.10">
    <property type="entry name" value="Kinesin motor domain"/>
    <property type="match status" value="1"/>
</dbReference>
<dbReference type="PROSITE" id="PS50067">
    <property type="entry name" value="KINESIN_MOTOR_2"/>
    <property type="match status" value="1"/>
</dbReference>
<proteinExistence type="inferred from homology"/>